<evidence type="ECO:0000313" key="2">
    <source>
        <dbReference type="EMBL" id="UPU40535.1"/>
    </source>
</evidence>
<dbReference type="RefSeq" id="WP_156525034.1">
    <property type="nucleotide sequence ID" value="NZ_CP096563.1"/>
</dbReference>
<dbReference type="AlphaFoldDB" id="A0AB38R5L9"/>
<proteinExistence type="predicted"/>
<protein>
    <submittedName>
        <fullName evidence="2">Uncharacterized protein</fullName>
    </submittedName>
</protein>
<evidence type="ECO:0000313" key="3">
    <source>
        <dbReference type="Proteomes" id="UP000831484"/>
    </source>
</evidence>
<evidence type="ECO:0000256" key="1">
    <source>
        <dbReference type="SAM" id="MobiDB-lite"/>
    </source>
</evidence>
<feature type="compositionally biased region" description="Basic and acidic residues" evidence="1">
    <location>
        <begin position="1"/>
        <end position="11"/>
    </location>
</feature>
<name>A0AB38R5L9_RHOSG</name>
<keyword evidence="3" id="KW-1185">Reference proteome</keyword>
<feature type="region of interest" description="Disordered" evidence="1">
    <location>
        <begin position="1"/>
        <end position="87"/>
    </location>
</feature>
<feature type="compositionally biased region" description="Basic and acidic residues" evidence="1">
    <location>
        <begin position="54"/>
        <end position="66"/>
    </location>
</feature>
<accession>A0AB38R5L9</accession>
<reference evidence="3" key="1">
    <citation type="journal article" date="2022" name="Environ. Microbiol.">
        <title>Functional analysis, diversity, and distribution of carbendazim hydrolases MheI and CbmA, responsible for the initial step in carbendazim degradation.</title>
        <authorList>
            <person name="Zhang M."/>
            <person name="Bai X."/>
            <person name="Li Q."/>
            <person name="Zhang L."/>
            <person name="Zhu Q."/>
            <person name="Gao S."/>
            <person name="Ke Z."/>
            <person name="Jiang M."/>
            <person name="Hu J."/>
            <person name="Qiu J."/>
            <person name="Hong Q."/>
        </authorList>
    </citation>
    <scope>NUCLEOTIDE SEQUENCE [LARGE SCALE GENOMIC DNA]</scope>
    <source>
        <strain evidence="3">djl-6</strain>
    </source>
</reference>
<dbReference type="Proteomes" id="UP000831484">
    <property type="component" value="Chromosome"/>
</dbReference>
<gene>
    <name evidence="2" type="ORF">M0639_15715</name>
</gene>
<organism evidence="2 3">
    <name type="scientific">Rhodococcus qingshengii JCM 15477</name>
    <dbReference type="NCBI Taxonomy" id="1303681"/>
    <lineage>
        <taxon>Bacteria</taxon>
        <taxon>Bacillati</taxon>
        <taxon>Actinomycetota</taxon>
        <taxon>Actinomycetes</taxon>
        <taxon>Mycobacteriales</taxon>
        <taxon>Nocardiaceae</taxon>
        <taxon>Rhodococcus</taxon>
        <taxon>Rhodococcus erythropolis group</taxon>
    </lineage>
</organism>
<dbReference type="EMBL" id="CP096563">
    <property type="protein sequence ID" value="UPU40535.1"/>
    <property type="molecule type" value="Genomic_DNA"/>
</dbReference>
<sequence length="87" mass="10092">MSNQEPRHDEAAEAPVQRPKPGTPEHQEWVRAKARERAKKRSQRLMSDPATAAVERERRRLRAMEARHRRTAGILPLPIGQRVPKEQ</sequence>
<feature type="compositionally biased region" description="Basic and acidic residues" evidence="1">
    <location>
        <begin position="23"/>
        <end position="35"/>
    </location>
</feature>